<keyword evidence="2" id="KW-1185">Reference proteome</keyword>
<evidence type="ECO:0000313" key="1">
    <source>
        <dbReference type="EMBL" id="CAG8851600.1"/>
    </source>
</evidence>
<name>A0ACA9SZ26_9GLOM</name>
<dbReference type="Proteomes" id="UP000789920">
    <property type="component" value="Unassembled WGS sequence"/>
</dbReference>
<gene>
    <name evidence="1" type="ORF">RPERSI_LOCUS36644</name>
</gene>
<dbReference type="EMBL" id="CAJVQC010177108">
    <property type="protein sequence ID" value="CAG8851600.1"/>
    <property type="molecule type" value="Genomic_DNA"/>
</dbReference>
<sequence>VDSPKASKVGAKAAIKVVAIDVVLPTTKVIKKEKPKAEYKANEAAAV</sequence>
<reference evidence="1" key="1">
    <citation type="submission" date="2021-06" db="EMBL/GenBank/DDBJ databases">
        <authorList>
            <person name="Kallberg Y."/>
            <person name="Tangrot J."/>
            <person name="Rosling A."/>
        </authorList>
    </citation>
    <scope>NUCLEOTIDE SEQUENCE</scope>
    <source>
        <strain evidence="1">MA461A</strain>
    </source>
</reference>
<proteinExistence type="predicted"/>
<protein>
    <submittedName>
        <fullName evidence="1">29211_t:CDS:1</fullName>
    </submittedName>
</protein>
<organism evidence="1 2">
    <name type="scientific">Racocetra persica</name>
    <dbReference type="NCBI Taxonomy" id="160502"/>
    <lineage>
        <taxon>Eukaryota</taxon>
        <taxon>Fungi</taxon>
        <taxon>Fungi incertae sedis</taxon>
        <taxon>Mucoromycota</taxon>
        <taxon>Glomeromycotina</taxon>
        <taxon>Glomeromycetes</taxon>
        <taxon>Diversisporales</taxon>
        <taxon>Gigasporaceae</taxon>
        <taxon>Racocetra</taxon>
    </lineage>
</organism>
<accession>A0ACA9SZ26</accession>
<evidence type="ECO:0000313" key="2">
    <source>
        <dbReference type="Proteomes" id="UP000789920"/>
    </source>
</evidence>
<comment type="caution">
    <text evidence="1">The sequence shown here is derived from an EMBL/GenBank/DDBJ whole genome shotgun (WGS) entry which is preliminary data.</text>
</comment>
<feature type="non-terminal residue" evidence="1">
    <location>
        <position position="1"/>
    </location>
</feature>